<evidence type="ECO:0000313" key="3">
    <source>
        <dbReference type="Proteomes" id="UP000321558"/>
    </source>
</evidence>
<keyword evidence="1" id="KW-1133">Transmembrane helix</keyword>
<name>A0A511ZDX1_9BACI</name>
<protein>
    <submittedName>
        <fullName evidence="2">Uncharacterized protein</fullName>
    </submittedName>
</protein>
<feature type="transmembrane region" description="Helical" evidence="1">
    <location>
        <begin position="111"/>
        <end position="130"/>
    </location>
</feature>
<keyword evidence="1" id="KW-0472">Membrane</keyword>
<proteinExistence type="predicted"/>
<sequence>MSSGKTEKNNAKVYLQSNLPSVMFHFFLTVSAMLLVLFTNQVKGIFFSIIIIYALFGLFLKNQGALLKNIQSVSLVFIINLILYILLPVVLPQALMFYSLPYIYLGFINERLIYLAAIFPSTCMLIGLYVKALMTSLKK</sequence>
<gene>
    <name evidence="2" type="ORF">OSO01_03740</name>
</gene>
<keyword evidence="3" id="KW-1185">Reference proteome</keyword>
<evidence type="ECO:0000256" key="1">
    <source>
        <dbReference type="SAM" id="Phobius"/>
    </source>
</evidence>
<feature type="transmembrane region" description="Helical" evidence="1">
    <location>
        <begin position="72"/>
        <end position="91"/>
    </location>
</feature>
<feature type="transmembrane region" description="Helical" evidence="1">
    <location>
        <begin position="44"/>
        <end position="60"/>
    </location>
</feature>
<dbReference type="AlphaFoldDB" id="A0A511ZDX1"/>
<dbReference type="EMBL" id="BJYM01000001">
    <property type="protein sequence ID" value="GEN85635.1"/>
    <property type="molecule type" value="Genomic_DNA"/>
</dbReference>
<keyword evidence="1" id="KW-0812">Transmembrane</keyword>
<accession>A0A511ZDX1</accession>
<feature type="transmembrane region" description="Helical" evidence="1">
    <location>
        <begin position="21"/>
        <end position="38"/>
    </location>
</feature>
<dbReference type="Proteomes" id="UP000321558">
    <property type="component" value="Unassembled WGS sequence"/>
</dbReference>
<reference evidence="2 3" key="1">
    <citation type="submission" date="2019-07" db="EMBL/GenBank/DDBJ databases">
        <title>Whole genome shotgun sequence of Oceanobacillus sojae NBRC 105379.</title>
        <authorList>
            <person name="Hosoyama A."/>
            <person name="Uohara A."/>
            <person name="Ohji S."/>
            <person name="Ichikawa N."/>
        </authorList>
    </citation>
    <scope>NUCLEOTIDE SEQUENCE [LARGE SCALE GENOMIC DNA]</scope>
    <source>
        <strain evidence="2 3">NBRC 105379</strain>
    </source>
</reference>
<dbReference type="STRING" id="582851.GCA_900162665_02602"/>
<comment type="caution">
    <text evidence="2">The sequence shown here is derived from an EMBL/GenBank/DDBJ whole genome shotgun (WGS) entry which is preliminary data.</text>
</comment>
<organism evidence="2 3">
    <name type="scientific">Oceanobacillus sojae</name>
    <dbReference type="NCBI Taxonomy" id="582851"/>
    <lineage>
        <taxon>Bacteria</taxon>
        <taxon>Bacillati</taxon>
        <taxon>Bacillota</taxon>
        <taxon>Bacilli</taxon>
        <taxon>Bacillales</taxon>
        <taxon>Bacillaceae</taxon>
        <taxon>Oceanobacillus</taxon>
    </lineage>
</organism>
<evidence type="ECO:0000313" key="2">
    <source>
        <dbReference type="EMBL" id="GEN85635.1"/>
    </source>
</evidence>